<organism evidence="1">
    <name type="scientific">marine metagenome</name>
    <dbReference type="NCBI Taxonomy" id="408172"/>
    <lineage>
        <taxon>unclassified sequences</taxon>
        <taxon>metagenomes</taxon>
        <taxon>ecological metagenomes</taxon>
    </lineage>
</organism>
<dbReference type="GO" id="GO:0050897">
    <property type="term" value="F:cobalt ion binding"/>
    <property type="evidence" value="ECO:0007669"/>
    <property type="project" value="TreeGrafter"/>
</dbReference>
<dbReference type="GO" id="GO:1990169">
    <property type="term" value="P:stress response to copper ion"/>
    <property type="evidence" value="ECO:0007669"/>
    <property type="project" value="TreeGrafter"/>
</dbReference>
<dbReference type="GO" id="GO:1990170">
    <property type="term" value="P:stress response to cadmium ion"/>
    <property type="evidence" value="ECO:0007669"/>
    <property type="project" value="TreeGrafter"/>
</dbReference>
<dbReference type="GO" id="GO:0008270">
    <property type="term" value="F:zinc ion binding"/>
    <property type="evidence" value="ECO:0007669"/>
    <property type="project" value="TreeGrafter"/>
</dbReference>
<dbReference type="InterPro" id="IPR025542">
    <property type="entry name" value="YacH"/>
</dbReference>
<evidence type="ECO:0008006" key="2">
    <source>
        <dbReference type="Google" id="ProtNLM"/>
    </source>
</evidence>
<reference evidence="1" key="1">
    <citation type="submission" date="2018-05" db="EMBL/GenBank/DDBJ databases">
        <authorList>
            <person name="Lanie J.A."/>
            <person name="Ng W.-L."/>
            <person name="Kazmierczak K.M."/>
            <person name="Andrzejewski T.M."/>
            <person name="Davidsen T.M."/>
            <person name="Wayne K.J."/>
            <person name="Tettelin H."/>
            <person name="Glass J.I."/>
            <person name="Rusch D."/>
            <person name="Podicherti R."/>
            <person name="Tsui H.-C.T."/>
            <person name="Winkler M.E."/>
        </authorList>
    </citation>
    <scope>NUCLEOTIDE SEQUENCE</scope>
</reference>
<dbReference type="AlphaFoldDB" id="A0A382NZ00"/>
<accession>A0A382NZ00</accession>
<name>A0A382NZ00_9ZZZZ</name>
<sequence length="94" mass="10207">MICCQPDCENEATVHLTEIVEGQMKKIDLCEECAQEKGVTDPEGFAWADLLLGLGASTEMEQGGAELECPTCGFSQTDFKKSGRLGCSECYVTF</sequence>
<feature type="non-terminal residue" evidence="1">
    <location>
        <position position="94"/>
    </location>
</feature>
<dbReference type="GO" id="GO:0046870">
    <property type="term" value="F:cadmium ion binding"/>
    <property type="evidence" value="ECO:0007669"/>
    <property type="project" value="TreeGrafter"/>
</dbReference>
<protein>
    <recommendedName>
        <fullName evidence="2">Excinuclease ABC subunit B</fullName>
    </recommendedName>
</protein>
<dbReference type="EMBL" id="UINC01103387">
    <property type="protein sequence ID" value="SVC65728.1"/>
    <property type="molecule type" value="Genomic_DNA"/>
</dbReference>
<gene>
    <name evidence="1" type="ORF">METZ01_LOCUS318582</name>
</gene>
<dbReference type="GO" id="GO:0005507">
    <property type="term" value="F:copper ion binding"/>
    <property type="evidence" value="ECO:0007669"/>
    <property type="project" value="TreeGrafter"/>
</dbReference>
<dbReference type="PANTHER" id="PTHR38430:SF1">
    <property type="entry name" value="PROTEIN-ARGININE KINASE ACTIVATOR PROTEIN"/>
    <property type="match status" value="1"/>
</dbReference>
<evidence type="ECO:0000313" key="1">
    <source>
        <dbReference type="EMBL" id="SVC65728.1"/>
    </source>
</evidence>
<proteinExistence type="predicted"/>
<dbReference type="PANTHER" id="PTHR38430">
    <property type="entry name" value="PROTEIN-ARGININE KINASE ACTIVATOR PROTEIN"/>
    <property type="match status" value="1"/>
</dbReference>